<reference evidence="2 3" key="1">
    <citation type="submission" date="2018-07" db="EMBL/GenBank/DDBJ databases">
        <title>Complete genome sequence of Psychrobacillus sp. PB01, isolated from iceberg, and comparative genome analysis of Psychrobacillus strains.</title>
        <authorList>
            <person name="Lee P.C."/>
        </authorList>
    </citation>
    <scope>NUCLEOTIDE SEQUENCE [LARGE SCALE GENOMIC DNA]</scope>
    <source>
        <strain evidence="2 3">PB01</strain>
    </source>
</reference>
<proteinExistence type="predicted"/>
<dbReference type="Pfam" id="PF11337">
    <property type="entry name" value="DUF3139"/>
    <property type="match status" value="1"/>
</dbReference>
<evidence type="ECO:0000313" key="3">
    <source>
        <dbReference type="Proteomes" id="UP000325517"/>
    </source>
</evidence>
<gene>
    <name evidence="2" type="ORF">PB01_10935</name>
</gene>
<dbReference type="InterPro" id="IPR021486">
    <property type="entry name" value="DUF3139"/>
</dbReference>
<keyword evidence="1" id="KW-0812">Transmembrane</keyword>
<protein>
    <submittedName>
        <fullName evidence="2">DUF3139 domain-containing protein</fullName>
    </submittedName>
</protein>
<feature type="transmembrane region" description="Helical" evidence="1">
    <location>
        <begin position="12"/>
        <end position="31"/>
    </location>
</feature>
<accession>A0A5J6SN16</accession>
<keyword evidence="1" id="KW-0472">Membrane</keyword>
<keyword evidence="3" id="KW-1185">Reference proteome</keyword>
<evidence type="ECO:0000313" key="2">
    <source>
        <dbReference type="EMBL" id="QFF99298.1"/>
    </source>
</evidence>
<dbReference type="Proteomes" id="UP000325517">
    <property type="component" value="Chromosome"/>
</dbReference>
<dbReference type="EMBL" id="CP031223">
    <property type="protein sequence ID" value="QFF99298.1"/>
    <property type="molecule type" value="Genomic_DNA"/>
</dbReference>
<sequence>MFKNGEILSKKVIIILLIFLVLICGIFFIHLKIENTKTEYEKRVTSYLVNEKGYEKKEIKSVEGKYGVKLPPYYVVVVFEDEPYVKYIYYAHDGVNQMEYILTNDAIKLNINKSELKHYYPFSEIDKYIIE</sequence>
<name>A0A5J6SN16_9BACI</name>
<dbReference type="AlphaFoldDB" id="A0A5J6SN16"/>
<organism evidence="2 3">
    <name type="scientific">Psychrobacillus glaciei</name>
    <dbReference type="NCBI Taxonomy" id="2283160"/>
    <lineage>
        <taxon>Bacteria</taxon>
        <taxon>Bacillati</taxon>
        <taxon>Bacillota</taxon>
        <taxon>Bacilli</taxon>
        <taxon>Bacillales</taxon>
        <taxon>Bacillaceae</taxon>
        <taxon>Psychrobacillus</taxon>
    </lineage>
</organism>
<dbReference type="KEGG" id="psyo:PB01_10935"/>
<evidence type="ECO:0000256" key="1">
    <source>
        <dbReference type="SAM" id="Phobius"/>
    </source>
</evidence>
<keyword evidence="1" id="KW-1133">Transmembrane helix</keyword>
<dbReference type="OrthoDB" id="2738731at2"/>
<dbReference type="RefSeq" id="WP_151700221.1">
    <property type="nucleotide sequence ID" value="NZ_CP031223.1"/>
</dbReference>